<keyword evidence="2" id="KW-1185">Reference proteome</keyword>
<organism evidence="1 2">
    <name type="scientific">Bauhinia variegata</name>
    <name type="common">Purple orchid tree</name>
    <name type="synonym">Phanera variegata</name>
    <dbReference type="NCBI Taxonomy" id="167791"/>
    <lineage>
        <taxon>Eukaryota</taxon>
        <taxon>Viridiplantae</taxon>
        <taxon>Streptophyta</taxon>
        <taxon>Embryophyta</taxon>
        <taxon>Tracheophyta</taxon>
        <taxon>Spermatophyta</taxon>
        <taxon>Magnoliopsida</taxon>
        <taxon>eudicotyledons</taxon>
        <taxon>Gunneridae</taxon>
        <taxon>Pentapetalae</taxon>
        <taxon>rosids</taxon>
        <taxon>fabids</taxon>
        <taxon>Fabales</taxon>
        <taxon>Fabaceae</taxon>
        <taxon>Cercidoideae</taxon>
        <taxon>Cercideae</taxon>
        <taxon>Bauhiniinae</taxon>
        <taxon>Bauhinia</taxon>
    </lineage>
</organism>
<comment type="caution">
    <text evidence="1">The sequence shown here is derived from an EMBL/GenBank/DDBJ whole genome shotgun (WGS) entry which is preliminary data.</text>
</comment>
<gene>
    <name evidence="1" type="ORF">L6164_018592</name>
</gene>
<evidence type="ECO:0000313" key="1">
    <source>
        <dbReference type="EMBL" id="KAI4333831.1"/>
    </source>
</evidence>
<sequence>MSCMFSFQLSFCFSILSQWNHVIHREFVVVGLRGLLQNIRNEQFSKTEDHGDIISNLPEDIISRILSFIPTKDAVRTSVLSRSLVYMWTSVTNLYLDDRAKNESFMKFVEGVLVHVNAPTICSFTLLCKTTYDACRLNSWISSIKIFARHLKKFFFR</sequence>
<reference evidence="1 2" key="1">
    <citation type="journal article" date="2022" name="DNA Res.">
        <title>Chromosomal-level genome assembly of the orchid tree Bauhinia variegata (Leguminosae; Cercidoideae) supports the allotetraploid origin hypothesis of Bauhinia.</title>
        <authorList>
            <person name="Zhong Y."/>
            <person name="Chen Y."/>
            <person name="Zheng D."/>
            <person name="Pang J."/>
            <person name="Liu Y."/>
            <person name="Luo S."/>
            <person name="Meng S."/>
            <person name="Qian L."/>
            <person name="Wei D."/>
            <person name="Dai S."/>
            <person name="Zhou R."/>
        </authorList>
    </citation>
    <scope>NUCLEOTIDE SEQUENCE [LARGE SCALE GENOMIC DNA]</scope>
    <source>
        <strain evidence="1">BV-YZ2020</strain>
    </source>
</reference>
<dbReference type="Proteomes" id="UP000828941">
    <property type="component" value="Chromosome 7"/>
</dbReference>
<proteinExistence type="predicted"/>
<accession>A0ACB9NC74</accession>
<dbReference type="EMBL" id="CM039432">
    <property type="protein sequence ID" value="KAI4333831.1"/>
    <property type="molecule type" value="Genomic_DNA"/>
</dbReference>
<protein>
    <submittedName>
        <fullName evidence="1">Uncharacterized protein</fullName>
    </submittedName>
</protein>
<evidence type="ECO:0000313" key="2">
    <source>
        <dbReference type="Proteomes" id="UP000828941"/>
    </source>
</evidence>
<name>A0ACB9NC74_BAUVA</name>